<reference evidence="12" key="1">
    <citation type="submission" date="2020-10" db="EMBL/GenBank/DDBJ databases">
        <authorList>
            <person name="Gilroy R."/>
        </authorList>
    </citation>
    <scope>NUCLEOTIDE SEQUENCE</scope>
    <source>
        <strain evidence="12">G3-8215</strain>
    </source>
</reference>
<evidence type="ECO:0000256" key="9">
    <source>
        <dbReference type="ARBA" id="ARBA00023136"/>
    </source>
</evidence>
<dbReference type="Pfam" id="PF03544">
    <property type="entry name" value="TonB_C"/>
    <property type="match status" value="2"/>
</dbReference>
<keyword evidence="4" id="KW-1003">Cell membrane</keyword>
<dbReference type="InterPro" id="IPR008756">
    <property type="entry name" value="Peptidase_M56"/>
</dbReference>
<dbReference type="InterPro" id="IPR006260">
    <property type="entry name" value="TonB/TolA_C"/>
</dbReference>
<evidence type="ECO:0000256" key="5">
    <source>
        <dbReference type="ARBA" id="ARBA00022519"/>
    </source>
</evidence>
<dbReference type="GO" id="GO:0098797">
    <property type="term" value="C:plasma membrane protein complex"/>
    <property type="evidence" value="ECO:0007669"/>
    <property type="project" value="TreeGrafter"/>
</dbReference>
<dbReference type="GO" id="GO:0055085">
    <property type="term" value="P:transmembrane transport"/>
    <property type="evidence" value="ECO:0007669"/>
    <property type="project" value="InterPro"/>
</dbReference>
<comment type="subcellular location">
    <subcellularLocation>
        <location evidence="1">Cell inner membrane</location>
        <topology evidence="1">Single-pass membrane protein</topology>
        <orientation evidence="1">Periplasmic side</orientation>
    </subcellularLocation>
</comment>
<dbReference type="PRINTS" id="PR01374">
    <property type="entry name" value="TONBPROTEIN"/>
</dbReference>
<organism evidence="12 13">
    <name type="scientific">Candidatus Cryptobacteroides avicola</name>
    <dbReference type="NCBI Taxonomy" id="2840757"/>
    <lineage>
        <taxon>Bacteria</taxon>
        <taxon>Pseudomonadati</taxon>
        <taxon>Bacteroidota</taxon>
        <taxon>Bacteroidia</taxon>
        <taxon>Bacteroidales</taxon>
        <taxon>Candidatus Cryptobacteroides</taxon>
    </lineage>
</organism>
<dbReference type="InterPro" id="IPR003538">
    <property type="entry name" value="TonB"/>
</dbReference>
<dbReference type="CDD" id="cd07341">
    <property type="entry name" value="M56_BlaR1_MecR1_like"/>
    <property type="match status" value="1"/>
</dbReference>
<reference evidence="12" key="2">
    <citation type="journal article" date="2021" name="PeerJ">
        <title>Extensive microbial diversity within the chicken gut microbiome revealed by metagenomics and culture.</title>
        <authorList>
            <person name="Gilroy R."/>
            <person name="Ravi A."/>
            <person name="Getino M."/>
            <person name="Pursley I."/>
            <person name="Horton D.L."/>
            <person name="Alikhan N.F."/>
            <person name="Baker D."/>
            <person name="Gharbi K."/>
            <person name="Hall N."/>
            <person name="Watson M."/>
            <person name="Adriaenssens E.M."/>
            <person name="Foster-Nyarko E."/>
            <person name="Jarju S."/>
            <person name="Secka A."/>
            <person name="Antonio M."/>
            <person name="Oren A."/>
            <person name="Chaudhuri R.R."/>
            <person name="La Ragione R."/>
            <person name="Hildebrand F."/>
            <person name="Pallen M.J."/>
        </authorList>
    </citation>
    <scope>NUCLEOTIDE SEQUENCE</scope>
    <source>
        <strain evidence="12">G3-8215</strain>
    </source>
</reference>
<dbReference type="GO" id="GO:0015031">
    <property type="term" value="P:protein transport"/>
    <property type="evidence" value="ECO:0007669"/>
    <property type="project" value="UniProtKB-KW"/>
</dbReference>
<dbReference type="GO" id="GO:0031992">
    <property type="term" value="F:energy transducer activity"/>
    <property type="evidence" value="ECO:0007669"/>
    <property type="project" value="InterPro"/>
</dbReference>
<dbReference type="Gene3D" id="3.30.1150.10">
    <property type="match status" value="2"/>
</dbReference>
<evidence type="ECO:0000259" key="11">
    <source>
        <dbReference type="PROSITE" id="PS52015"/>
    </source>
</evidence>
<dbReference type="GO" id="GO:0030288">
    <property type="term" value="C:outer membrane-bounded periplasmic space"/>
    <property type="evidence" value="ECO:0007669"/>
    <property type="project" value="InterPro"/>
</dbReference>
<comment type="similarity">
    <text evidence="2">Belongs to the TonB family.</text>
</comment>
<dbReference type="Pfam" id="PF05569">
    <property type="entry name" value="Peptidase_M56"/>
    <property type="match status" value="1"/>
</dbReference>
<evidence type="ECO:0000313" key="13">
    <source>
        <dbReference type="Proteomes" id="UP000725002"/>
    </source>
</evidence>
<name>A0A940DRC1_9BACT</name>
<keyword evidence="9 10" id="KW-0472">Membrane</keyword>
<keyword evidence="8 10" id="KW-1133">Transmembrane helix</keyword>
<dbReference type="AlphaFoldDB" id="A0A940DRC1"/>
<dbReference type="GO" id="GO:0015891">
    <property type="term" value="P:siderophore transport"/>
    <property type="evidence" value="ECO:0007669"/>
    <property type="project" value="InterPro"/>
</dbReference>
<dbReference type="EMBL" id="JADILV010000031">
    <property type="protein sequence ID" value="MBO8483350.1"/>
    <property type="molecule type" value="Genomic_DNA"/>
</dbReference>
<evidence type="ECO:0000256" key="4">
    <source>
        <dbReference type="ARBA" id="ARBA00022475"/>
    </source>
</evidence>
<feature type="transmembrane region" description="Helical" evidence="10">
    <location>
        <begin position="284"/>
        <end position="304"/>
    </location>
</feature>
<keyword evidence="7" id="KW-0653">Protein transport</keyword>
<dbReference type="InterPro" id="IPR051045">
    <property type="entry name" value="TonB-dependent_transducer"/>
</dbReference>
<dbReference type="PANTHER" id="PTHR33446">
    <property type="entry name" value="PROTEIN TONB-RELATED"/>
    <property type="match status" value="1"/>
</dbReference>
<accession>A0A940DRC1</accession>
<dbReference type="Proteomes" id="UP000725002">
    <property type="component" value="Unassembled WGS sequence"/>
</dbReference>
<evidence type="ECO:0000256" key="2">
    <source>
        <dbReference type="ARBA" id="ARBA00006555"/>
    </source>
</evidence>
<evidence type="ECO:0000256" key="7">
    <source>
        <dbReference type="ARBA" id="ARBA00022927"/>
    </source>
</evidence>
<evidence type="ECO:0000256" key="8">
    <source>
        <dbReference type="ARBA" id="ARBA00022989"/>
    </source>
</evidence>
<gene>
    <name evidence="12" type="ORF">IAB75_04475</name>
</gene>
<protein>
    <submittedName>
        <fullName evidence="12">TonB family protein</fullName>
    </submittedName>
</protein>
<keyword evidence="6 10" id="KW-0812">Transmembrane</keyword>
<evidence type="ECO:0000256" key="10">
    <source>
        <dbReference type="SAM" id="Phobius"/>
    </source>
</evidence>
<feature type="domain" description="TonB C-terminal" evidence="11">
    <location>
        <begin position="368"/>
        <end position="464"/>
    </location>
</feature>
<feature type="transmembrane region" description="Helical" evidence="10">
    <location>
        <begin position="99"/>
        <end position="121"/>
    </location>
</feature>
<evidence type="ECO:0000313" key="12">
    <source>
        <dbReference type="EMBL" id="MBO8483350.1"/>
    </source>
</evidence>
<sequence length="636" mass="71025">MEAMLAYLLKVSVSAILFYLFIRILMERETQHEYIRGLWVGAIVFSLVLPFIYVPVPYLFPEKVEAAESMNIVMSGGEPEMLLPEETHAAVDWLAVSGYVYIAGAAIVFMVYAVSFIRLYVRIKRTPRTHEYDSVLRRCAEESGCGREVRLYVTDDSSTGPYSWMRSIVINRQDMENDGKDIILHEMGHISHGHSWDVILTELFTCLLWFNPASWLIQYSLRQIHEYSADRTVLRSGADAREYQTLLIRKAAGSAYHSIANSFNHSNLKNRITMMLQNQTSKSAYAKSLALLPVLACLLFVFSASRPAPSDKVNEIPAETEISSQLQTSVQISDDAIPVVRSSAPAVQEDDDPVPFQFVEVKPSFMGGDANDFSRWVCEHLVYPEEAKSAKIQGRVTLKFTVNTDGSVSDVKILHGVNRLLDAEAVRVVSMSPDWAPGMIEGKPVRVSYTFPVIFKLSGNGDDDAEKVPDIYIDGKKATSEDLQKNKLVDGYVDENGEIHLMSTRLSDRKDFIKWANTVLVYSQEAKSAGKYGTVRASFKIKSDGTVGDIVIKESPDDIFSQEVRRVIASSPEWSKSAYQHIMVDGPGCVELSVGFCLKSVDKDGNAVWLGSEVEDHDIAVMAFADNVLEARAMKK</sequence>
<keyword evidence="5" id="KW-0997">Cell inner membrane</keyword>
<dbReference type="InterPro" id="IPR037682">
    <property type="entry name" value="TonB_C"/>
</dbReference>
<keyword evidence="3" id="KW-0813">Transport</keyword>
<proteinExistence type="inferred from homology"/>
<feature type="transmembrane region" description="Helical" evidence="10">
    <location>
        <begin position="38"/>
        <end position="60"/>
    </location>
</feature>
<evidence type="ECO:0000256" key="6">
    <source>
        <dbReference type="ARBA" id="ARBA00022692"/>
    </source>
</evidence>
<feature type="transmembrane region" description="Helical" evidence="10">
    <location>
        <begin position="6"/>
        <end position="26"/>
    </location>
</feature>
<dbReference type="PANTHER" id="PTHR33446:SF2">
    <property type="entry name" value="PROTEIN TONB"/>
    <property type="match status" value="1"/>
</dbReference>
<dbReference type="NCBIfam" id="TIGR01352">
    <property type="entry name" value="tonB_Cterm"/>
    <property type="match status" value="1"/>
</dbReference>
<evidence type="ECO:0000256" key="1">
    <source>
        <dbReference type="ARBA" id="ARBA00004383"/>
    </source>
</evidence>
<dbReference type="PROSITE" id="PS52015">
    <property type="entry name" value="TONB_CTD"/>
    <property type="match status" value="1"/>
</dbReference>
<dbReference type="SUPFAM" id="SSF74653">
    <property type="entry name" value="TolA/TonB C-terminal domain"/>
    <property type="match status" value="2"/>
</dbReference>
<comment type="caution">
    <text evidence="12">The sequence shown here is derived from an EMBL/GenBank/DDBJ whole genome shotgun (WGS) entry which is preliminary data.</text>
</comment>
<evidence type="ECO:0000256" key="3">
    <source>
        <dbReference type="ARBA" id="ARBA00022448"/>
    </source>
</evidence>